<keyword evidence="3" id="KW-0694">RNA-binding</keyword>
<sequence length="97" mass="11586">MANNKSAKKRIKIYKRNYSKNRFYKISIKTLTKIYLKNLNINKISKNSENTKKLYEILNSIYCLIDKGTNKNVFHKNNAARKKSRLKIRLIKYLETV</sequence>
<name>A0A8F8SPD9_9STRA</name>
<dbReference type="GO" id="GO:0070181">
    <property type="term" value="F:small ribosomal subunit rRNA binding"/>
    <property type="evidence" value="ECO:0007669"/>
    <property type="project" value="TreeGrafter"/>
</dbReference>
<dbReference type="NCBIfam" id="TIGR00029">
    <property type="entry name" value="S20"/>
    <property type="match status" value="1"/>
</dbReference>
<dbReference type="AlphaFoldDB" id="A0A8F8SPD9"/>
<dbReference type="EMBL" id="MZ365053">
    <property type="protein sequence ID" value="QYB18853.1"/>
    <property type="molecule type" value="Genomic_DNA"/>
</dbReference>
<dbReference type="GO" id="GO:0006412">
    <property type="term" value="P:translation"/>
    <property type="evidence" value="ECO:0007669"/>
    <property type="project" value="InterPro"/>
</dbReference>
<dbReference type="GO" id="GO:0015935">
    <property type="term" value="C:small ribosomal subunit"/>
    <property type="evidence" value="ECO:0007669"/>
    <property type="project" value="TreeGrafter"/>
</dbReference>
<dbReference type="InterPro" id="IPR036510">
    <property type="entry name" value="Ribosomal_bS20_sf"/>
</dbReference>
<gene>
    <name evidence="6" type="primary">rps20</name>
</gene>
<evidence type="ECO:0000256" key="5">
    <source>
        <dbReference type="ARBA" id="ARBA00023274"/>
    </source>
</evidence>
<dbReference type="Gene3D" id="1.20.58.110">
    <property type="entry name" value="Ribosomal protein S20"/>
    <property type="match status" value="1"/>
</dbReference>
<evidence type="ECO:0000313" key="6">
    <source>
        <dbReference type="EMBL" id="QYB18853.1"/>
    </source>
</evidence>
<dbReference type="GO" id="GO:0003735">
    <property type="term" value="F:structural constituent of ribosome"/>
    <property type="evidence" value="ECO:0007669"/>
    <property type="project" value="InterPro"/>
</dbReference>
<geneLocation type="plastid" evidence="6"/>
<dbReference type="PANTHER" id="PTHR33398:SF1">
    <property type="entry name" value="SMALL RIBOSOMAL SUBUNIT PROTEIN BS20C"/>
    <property type="match status" value="1"/>
</dbReference>
<reference evidence="6" key="1">
    <citation type="journal article" date="2021" name="Int. J. Mol. Sci.">
        <title>Extreme Enlargement of the Inverted Repeat Region in the Plastid Genomes of Diatoms from the Genus Climaconeis.</title>
        <authorList>
            <person name="Gastineau R."/>
            <person name="Davidovich N.A."/>
            <person name="Davidovich O.I."/>
            <person name="Lemieux C."/>
            <person name="Turmel M."/>
            <person name="Wrobel R.J."/>
            <person name="Witkowski A."/>
        </authorList>
    </citation>
    <scope>NUCLEOTIDE SEQUENCE</scope>
    <source>
        <strain evidence="6">SZCZ1890</strain>
    </source>
</reference>
<dbReference type="Pfam" id="PF01649">
    <property type="entry name" value="Ribosomal_S20p"/>
    <property type="match status" value="1"/>
</dbReference>
<keyword evidence="5" id="KW-0687">Ribonucleoprotein</keyword>
<evidence type="ECO:0000256" key="1">
    <source>
        <dbReference type="ARBA" id="ARBA00007634"/>
    </source>
</evidence>
<evidence type="ECO:0000256" key="2">
    <source>
        <dbReference type="ARBA" id="ARBA00022730"/>
    </source>
</evidence>
<evidence type="ECO:0000256" key="4">
    <source>
        <dbReference type="ARBA" id="ARBA00022980"/>
    </source>
</evidence>
<dbReference type="HAMAP" id="MF_00500">
    <property type="entry name" value="Ribosomal_bS20"/>
    <property type="match status" value="1"/>
</dbReference>
<keyword evidence="2" id="KW-0699">rRNA-binding</keyword>
<accession>A0A8F8SPD9</accession>
<evidence type="ECO:0000256" key="3">
    <source>
        <dbReference type="ARBA" id="ARBA00022884"/>
    </source>
</evidence>
<protein>
    <submittedName>
        <fullName evidence="6">Ribosomal protein S20</fullName>
    </submittedName>
</protein>
<dbReference type="InterPro" id="IPR002583">
    <property type="entry name" value="Ribosomal_bS20"/>
</dbReference>
<dbReference type="PANTHER" id="PTHR33398">
    <property type="entry name" value="30S RIBOSOMAL PROTEIN S20"/>
    <property type="match status" value="1"/>
</dbReference>
<comment type="similarity">
    <text evidence="1">Belongs to the bacterial ribosomal protein bS20 family.</text>
</comment>
<keyword evidence="6" id="KW-0934">Plastid</keyword>
<dbReference type="SUPFAM" id="SSF46992">
    <property type="entry name" value="Ribosomal protein S20"/>
    <property type="match status" value="1"/>
</dbReference>
<proteinExistence type="inferred from homology"/>
<organism evidence="6">
    <name type="scientific">Climaconeis sp</name>
    <dbReference type="NCBI Taxonomy" id="2846830"/>
    <lineage>
        <taxon>Eukaryota</taxon>
        <taxon>Sar</taxon>
        <taxon>Stramenopiles</taxon>
        <taxon>Ochrophyta</taxon>
        <taxon>Bacillariophyta</taxon>
        <taxon>Bacillariophyceae</taxon>
        <taxon>Bacillariophycidae</taxon>
        <taxon>Naviculales</taxon>
        <taxon>Berkeleyaceae</taxon>
        <taxon>Climaconeis</taxon>
    </lineage>
</organism>
<keyword evidence="4 6" id="KW-0689">Ribosomal protein</keyword>